<dbReference type="Proteomes" id="UP000033881">
    <property type="component" value="Unassembled WGS sequence"/>
</dbReference>
<dbReference type="STRING" id="1618574.UT24_C0003G0015"/>
<sequence>MKEEITQIRTTKQLKDLAKTLKVGADWHEPDEQEVEVKVEGSHLDNAFMELTTERWPNREFNVIILQDKKPVAWINLANLFAMAVDTWPDTGEPKGTFTGHEVNIRSIRETYLNRIERNIEDAENSLTHAKEAVTTTREELRKHPNAPEGFVRE</sequence>
<name>A0A0G0MEK6_9BACT</name>
<accession>A0A0G0MEK6</accession>
<dbReference type="AlphaFoldDB" id="A0A0G0MEK6"/>
<organism evidence="2 3">
    <name type="scientific">Candidatus Woesebacteria bacterium GW2011_GWB1_39_12</name>
    <dbReference type="NCBI Taxonomy" id="1618574"/>
    <lineage>
        <taxon>Bacteria</taxon>
        <taxon>Candidatus Woeseibacteriota</taxon>
    </lineage>
</organism>
<dbReference type="EMBL" id="LBWB01000003">
    <property type="protein sequence ID" value="KKR01608.1"/>
    <property type="molecule type" value="Genomic_DNA"/>
</dbReference>
<evidence type="ECO:0000313" key="2">
    <source>
        <dbReference type="EMBL" id="KKR01608.1"/>
    </source>
</evidence>
<comment type="caution">
    <text evidence="2">The sequence shown here is derived from an EMBL/GenBank/DDBJ whole genome shotgun (WGS) entry which is preliminary data.</text>
</comment>
<evidence type="ECO:0000256" key="1">
    <source>
        <dbReference type="SAM" id="MobiDB-lite"/>
    </source>
</evidence>
<protein>
    <submittedName>
        <fullName evidence="2">Uncharacterized protein</fullName>
    </submittedName>
</protein>
<reference evidence="2 3" key="1">
    <citation type="journal article" date="2015" name="Nature">
        <title>rRNA introns, odd ribosomes, and small enigmatic genomes across a large radiation of phyla.</title>
        <authorList>
            <person name="Brown C.T."/>
            <person name="Hug L.A."/>
            <person name="Thomas B.C."/>
            <person name="Sharon I."/>
            <person name="Castelle C.J."/>
            <person name="Singh A."/>
            <person name="Wilkins M.J."/>
            <person name="Williams K.H."/>
            <person name="Banfield J.F."/>
        </authorList>
    </citation>
    <scope>NUCLEOTIDE SEQUENCE [LARGE SCALE GENOMIC DNA]</scope>
</reference>
<feature type="region of interest" description="Disordered" evidence="1">
    <location>
        <begin position="127"/>
        <end position="154"/>
    </location>
</feature>
<feature type="compositionally biased region" description="Basic and acidic residues" evidence="1">
    <location>
        <begin position="129"/>
        <end position="143"/>
    </location>
</feature>
<evidence type="ECO:0000313" key="3">
    <source>
        <dbReference type="Proteomes" id="UP000033881"/>
    </source>
</evidence>
<proteinExistence type="predicted"/>
<gene>
    <name evidence="2" type="ORF">UT24_C0003G0015</name>
</gene>